<protein>
    <submittedName>
        <fullName evidence="1">Uncharacterized protein</fullName>
    </submittedName>
</protein>
<evidence type="ECO:0000313" key="2">
    <source>
        <dbReference type="Proteomes" id="UP001189122"/>
    </source>
</evidence>
<dbReference type="AlphaFoldDB" id="A0A7I8I7M8"/>
<organism evidence="1">
    <name type="scientific">Spirodela intermedia</name>
    <name type="common">Intermediate duckweed</name>
    <dbReference type="NCBI Taxonomy" id="51605"/>
    <lineage>
        <taxon>Eukaryota</taxon>
        <taxon>Viridiplantae</taxon>
        <taxon>Streptophyta</taxon>
        <taxon>Embryophyta</taxon>
        <taxon>Tracheophyta</taxon>
        <taxon>Spermatophyta</taxon>
        <taxon>Magnoliopsida</taxon>
        <taxon>Liliopsida</taxon>
        <taxon>Araceae</taxon>
        <taxon>Lemnoideae</taxon>
        <taxon>Spirodela</taxon>
    </lineage>
</organism>
<keyword evidence="2" id="KW-1185">Reference proteome</keyword>
<gene>
    <name evidence="1" type="ORF">SI7747_01000044</name>
</gene>
<dbReference type="EMBL" id="LR743588">
    <property type="protein sequence ID" value="CAA2613639.1"/>
    <property type="molecule type" value="Genomic_DNA"/>
</dbReference>
<evidence type="ECO:0000313" key="1">
    <source>
        <dbReference type="EMBL" id="CAA2613639.1"/>
    </source>
</evidence>
<reference evidence="1 2" key="1">
    <citation type="submission" date="2019-12" db="EMBL/GenBank/DDBJ databases">
        <authorList>
            <person name="Scholz U."/>
            <person name="Mascher M."/>
            <person name="Fiebig A."/>
        </authorList>
    </citation>
    <scope>NUCLEOTIDE SEQUENCE</scope>
</reference>
<accession>A0A7I8I7M8</accession>
<dbReference type="Proteomes" id="UP001189122">
    <property type="component" value="Unassembled WGS sequence"/>
</dbReference>
<dbReference type="EMBL" id="CACRZD030000001">
    <property type="protein sequence ID" value="CAA6653454.1"/>
    <property type="molecule type" value="Genomic_DNA"/>
</dbReference>
<name>A0A7I8I7M8_SPIIN</name>
<sequence length="116" mass="13128">MLLINLPPYQIIESSSDITLSHYFLSIELTQIFNGFSLSQTKYITSPLHKVKIEDYKPLSTPYSTSPSQIQSSTLVDYIMYQSLVGALQFVTITRPDIAFVINKVCQKIYAPTTND</sequence>
<proteinExistence type="predicted"/>